<comment type="catalytic activity">
    <reaction evidence="1">
        <text>a long-chain fatty acyl-CoA + 2 NADPH + 2 H(+) = a long-chain primary fatty alcohol + 2 NADP(+) + CoA</text>
        <dbReference type="Rhea" id="RHEA:52716"/>
        <dbReference type="ChEBI" id="CHEBI:15378"/>
        <dbReference type="ChEBI" id="CHEBI:57287"/>
        <dbReference type="ChEBI" id="CHEBI:57783"/>
        <dbReference type="ChEBI" id="CHEBI:58349"/>
        <dbReference type="ChEBI" id="CHEBI:77396"/>
        <dbReference type="ChEBI" id="CHEBI:83139"/>
        <dbReference type="EC" id="1.2.1.84"/>
    </reaction>
</comment>
<comment type="function">
    <text evidence="1">Catalyzes the reduction of fatty acyl-CoA to fatty alcohols.</text>
</comment>
<dbReference type="GO" id="GO:0080019">
    <property type="term" value="F:alcohol-forming very long-chain fatty acyl-CoA reductase activity"/>
    <property type="evidence" value="ECO:0007669"/>
    <property type="project" value="InterPro"/>
</dbReference>
<dbReference type="PANTHER" id="PTHR11011">
    <property type="entry name" value="MALE STERILITY PROTEIN 2-RELATED"/>
    <property type="match status" value="1"/>
</dbReference>
<keyword evidence="1" id="KW-0521">NADP</keyword>
<name>A0A9P5CSN0_CRYP1</name>
<dbReference type="GO" id="GO:0102965">
    <property type="term" value="F:alcohol-forming long-chain fatty acyl-CoA reductase activity"/>
    <property type="evidence" value="ECO:0007669"/>
    <property type="project" value="UniProtKB-EC"/>
</dbReference>
<dbReference type="InterPro" id="IPR013120">
    <property type="entry name" value="FAR_NAD-bd"/>
</dbReference>
<keyword evidence="1" id="KW-0443">Lipid metabolism</keyword>
<dbReference type="Gene3D" id="3.40.50.720">
    <property type="entry name" value="NAD(P)-binding Rossmann-like Domain"/>
    <property type="match status" value="1"/>
</dbReference>
<dbReference type="SUPFAM" id="SSF51735">
    <property type="entry name" value="NAD(P)-binding Rossmann-fold domains"/>
    <property type="match status" value="1"/>
</dbReference>
<comment type="similarity">
    <text evidence="1">Belongs to the fatty acyl-CoA reductase family.</text>
</comment>
<dbReference type="EMBL" id="MU032344">
    <property type="protein sequence ID" value="KAF3769458.1"/>
    <property type="molecule type" value="Genomic_DNA"/>
</dbReference>
<dbReference type="InterPro" id="IPR026055">
    <property type="entry name" value="FAR"/>
</dbReference>
<dbReference type="EC" id="1.2.1.84" evidence="1"/>
<gene>
    <name evidence="3" type="ORF">M406DRAFT_35347</name>
</gene>
<keyword evidence="1" id="KW-0560">Oxidoreductase</keyword>
<evidence type="ECO:0000256" key="1">
    <source>
        <dbReference type="RuleBase" id="RU363097"/>
    </source>
</evidence>
<dbReference type="PANTHER" id="PTHR11011:SF45">
    <property type="entry name" value="FATTY ACYL-COA REDUCTASE CG8306-RELATED"/>
    <property type="match status" value="1"/>
</dbReference>
<protein>
    <recommendedName>
        <fullName evidence="1">Fatty acyl-CoA reductase</fullName>
        <ecNumber evidence="1">1.2.1.84</ecNumber>
    </recommendedName>
</protein>
<comment type="caution">
    <text evidence="3">The sequence shown here is derived from an EMBL/GenBank/DDBJ whole genome shotgun (WGS) entry which is preliminary data.</text>
</comment>
<proteinExistence type="inferred from homology"/>
<dbReference type="RefSeq" id="XP_040780419.1">
    <property type="nucleotide sequence ID" value="XM_040922765.1"/>
</dbReference>
<dbReference type="InterPro" id="IPR036291">
    <property type="entry name" value="NAD(P)-bd_dom_sf"/>
</dbReference>
<accession>A0A9P5CSN0</accession>
<dbReference type="GeneID" id="63839894"/>
<keyword evidence="1" id="KW-0444">Lipid biosynthesis</keyword>
<feature type="domain" description="Thioester reductase (TE)" evidence="2">
    <location>
        <begin position="28"/>
        <end position="284"/>
    </location>
</feature>
<sequence length="284" mass="30690">MTVDVPETEQAAQAAQAESSAPSVVILVTGVTGFLGKVVLEELIRRKIDGSLYFDQLLVLIRAACGKPPSERFQDKVVNSPCFRELPSDWYQEIMVLSGDLMEASCGLDPDTLSKWTQKITHIIHCAGCVAFESPLDVLLAENVTASVNILELAQLCSDLRKLILVSTAYEQLVVLPRPAPQILQDLQDGRKSPDEVIAETGHPNYYTLAKCLAEHVIASKLGRTPVTIVRPSIISASLQHPFPGWIDSFAALAGPMSAFALGGLRVLHGDPSAILDVVPVDEV</sequence>
<evidence type="ECO:0000313" key="3">
    <source>
        <dbReference type="EMBL" id="KAF3769458.1"/>
    </source>
</evidence>
<organism evidence="3 4">
    <name type="scientific">Cryphonectria parasitica (strain ATCC 38755 / EP155)</name>
    <dbReference type="NCBI Taxonomy" id="660469"/>
    <lineage>
        <taxon>Eukaryota</taxon>
        <taxon>Fungi</taxon>
        <taxon>Dikarya</taxon>
        <taxon>Ascomycota</taxon>
        <taxon>Pezizomycotina</taxon>
        <taxon>Sordariomycetes</taxon>
        <taxon>Sordariomycetidae</taxon>
        <taxon>Diaporthales</taxon>
        <taxon>Cryphonectriaceae</taxon>
        <taxon>Cryphonectria-Endothia species complex</taxon>
        <taxon>Cryphonectria</taxon>
    </lineage>
</organism>
<evidence type="ECO:0000259" key="2">
    <source>
        <dbReference type="Pfam" id="PF07993"/>
    </source>
</evidence>
<evidence type="ECO:0000313" key="4">
    <source>
        <dbReference type="Proteomes" id="UP000803844"/>
    </source>
</evidence>
<dbReference type="OrthoDB" id="429813at2759"/>
<dbReference type="GO" id="GO:0035336">
    <property type="term" value="P:long-chain fatty-acyl-CoA metabolic process"/>
    <property type="evidence" value="ECO:0007669"/>
    <property type="project" value="TreeGrafter"/>
</dbReference>
<feature type="non-terminal residue" evidence="3">
    <location>
        <position position="284"/>
    </location>
</feature>
<keyword evidence="4" id="KW-1185">Reference proteome</keyword>
<dbReference type="AlphaFoldDB" id="A0A9P5CSN0"/>
<dbReference type="Pfam" id="PF07993">
    <property type="entry name" value="NAD_binding_4"/>
    <property type="match status" value="1"/>
</dbReference>
<reference evidence="3" key="1">
    <citation type="journal article" date="2020" name="Phytopathology">
        <title>Genome sequence of the chestnut blight fungus Cryphonectria parasitica EP155: A fundamental resource for an archetypical invasive plant pathogen.</title>
        <authorList>
            <person name="Crouch J.A."/>
            <person name="Dawe A."/>
            <person name="Aerts A."/>
            <person name="Barry K."/>
            <person name="Churchill A.C.L."/>
            <person name="Grimwood J."/>
            <person name="Hillman B."/>
            <person name="Milgroom M.G."/>
            <person name="Pangilinan J."/>
            <person name="Smith M."/>
            <person name="Salamov A."/>
            <person name="Schmutz J."/>
            <person name="Yadav J."/>
            <person name="Grigoriev I.V."/>
            <person name="Nuss D."/>
        </authorList>
    </citation>
    <scope>NUCLEOTIDE SEQUENCE</scope>
    <source>
        <strain evidence="3">EP155</strain>
    </source>
</reference>
<dbReference type="Proteomes" id="UP000803844">
    <property type="component" value="Unassembled WGS sequence"/>
</dbReference>